<feature type="region of interest" description="Disordered" evidence="2">
    <location>
        <begin position="114"/>
        <end position="140"/>
    </location>
</feature>
<dbReference type="AlphaFoldDB" id="A0A6J6HBC4"/>
<dbReference type="GO" id="GO:0016740">
    <property type="term" value="F:transferase activity"/>
    <property type="evidence" value="ECO:0007669"/>
    <property type="project" value="UniProtKB-KW"/>
</dbReference>
<reference evidence="3" key="1">
    <citation type="submission" date="2020-05" db="EMBL/GenBank/DDBJ databases">
        <authorList>
            <person name="Chiriac C."/>
            <person name="Salcher M."/>
            <person name="Ghai R."/>
            <person name="Kavagutti S V."/>
        </authorList>
    </citation>
    <scope>NUCLEOTIDE SEQUENCE</scope>
</reference>
<protein>
    <submittedName>
        <fullName evidence="3">Unannotated protein</fullName>
    </submittedName>
</protein>
<dbReference type="Gene3D" id="3.40.50.150">
    <property type="entry name" value="Vaccinia Virus protein VP39"/>
    <property type="match status" value="1"/>
</dbReference>
<organism evidence="3">
    <name type="scientific">freshwater metagenome</name>
    <dbReference type="NCBI Taxonomy" id="449393"/>
    <lineage>
        <taxon>unclassified sequences</taxon>
        <taxon>metagenomes</taxon>
        <taxon>ecological metagenomes</taxon>
    </lineage>
</organism>
<evidence type="ECO:0000256" key="1">
    <source>
        <dbReference type="ARBA" id="ARBA00022679"/>
    </source>
</evidence>
<evidence type="ECO:0000313" key="3">
    <source>
        <dbReference type="EMBL" id="CAB4609803.1"/>
    </source>
</evidence>
<accession>A0A6J6HBC4</accession>
<dbReference type="InterPro" id="IPR029063">
    <property type="entry name" value="SAM-dependent_MTases_sf"/>
</dbReference>
<name>A0A6J6HBC4_9ZZZZ</name>
<evidence type="ECO:0000256" key="2">
    <source>
        <dbReference type="SAM" id="MobiDB-lite"/>
    </source>
</evidence>
<dbReference type="PANTHER" id="PTHR43861:SF3">
    <property type="entry name" value="PUTATIVE (AFU_ORTHOLOGUE AFUA_2G14390)-RELATED"/>
    <property type="match status" value="1"/>
</dbReference>
<dbReference type="Pfam" id="PF13489">
    <property type="entry name" value="Methyltransf_23"/>
    <property type="match status" value="1"/>
</dbReference>
<dbReference type="SUPFAM" id="SSF53335">
    <property type="entry name" value="S-adenosyl-L-methionine-dependent methyltransferases"/>
    <property type="match status" value="1"/>
</dbReference>
<dbReference type="EMBL" id="CAEZUX010000021">
    <property type="protein sequence ID" value="CAB4609803.1"/>
    <property type="molecule type" value="Genomic_DNA"/>
</dbReference>
<keyword evidence="1" id="KW-0808">Transferase</keyword>
<dbReference type="CDD" id="cd02440">
    <property type="entry name" value="AdoMet_MTases"/>
    <property type="match status" value="1"/>
</dbReference>
<gene>
    <name evidence="3" type="ORF">UFOPK1874_00344</name>
</gene>
<proteinExistence type="predicted"/>
<sequence>MALGFISLMKRLLRPLFTRLARSLGVLDMHARMDDLSNRVSVYEVGAVSLDQLASRKASEAIEDRLQVFRTEVVDHGNAVQDAVMNASRIHTETVVNEMRAYFENEVSKLKRGMDRVRSTSEATGPIQRPDLVASHNPSQSSPVEEALYVALEDHFRGDPAIIRERQAQYIPYIKDIVTTGKPLLDLGCGRGEWLTVLREQGIPARGIDSNRACIDDCNQLGLNVELADLVEYLNALPEGSLGAITMFQVMEHLPFPVLLNVLRAILRALTPGGVFIGEVPNSETLSVAASTFWIDPTHERPLFPGLLQFLAGEVGFSKAEGVYSSPLKPEPNVASLSPEMQETFLAMFRQLNGPGDFALIAMA</sequence>
<dbReference type="PANTHER" id="PTHR43861">
    <property type="entry name" value="TRANS-ACONITATE 2-METHYLTRANSFERASE-RELATED"/>
    <property type="match status" value="1"/>
</dbReference>